<keyword evidence="6" id="KW-1185">Reference proteome</keyword>
<evidence type="ECO:0000256" key="2">
    <source>
        <dbReference type="ARBA" id="ARBA00022980"/>
    </source>
</evidence>
<dbReference type="InterPro" id="IPR000552">
    <property type="entry name" value="Ribosomal_eL44"/>
</dbReference>
<dbReference type="PANTHER" id="PTHR10369">
    <property type="entry name" value="60S RIBOSOMAL PROTEIN L36A/L44"/>
    <property type="match status" value="1"/>
</dbReference>
<dbReference type="Proteomes" id="UP000018144">
    <property type="component" value="Unassembled WGS sequence"/>
</dbReference>
<dbReference type="Gene3D" id="3.90.1140.10">
    <property type="entry name" value="Cyclic phosphodiesterase"/>
    <property type="match status" value="1"/>
</dbReference>
<evidence type="ECO:0000256" key="1">
    <source>
        <dbReference type="ARBA" id="ARBA00009364"/>
    </source>
</evidence>
<dbReference type="Gene3D" id="3.10.450.80">
    <property type="match status" value="1"/>
</dbReference>
<dbReference type="GO" id="GO:0006412">
    <property type="term" value="P:translation"/>
    <property type="evidence" value="ECO:0007669"/>
    <property type="project" value="InterPro"/>
</dbReference>
<dbReference type="eggNOG" id="KOG3464">
    <property type="taxonomic scope" value="Eukaryota"/>
</dbReference>
<protein>
    <submittedName>
        <fullName evidence="5">Similar to 60S ribosomal protein L44 acc. no. Q9UVB8</fullName>
    </submittedName>
</protein>
<dbReference type="SUPFAM" id="SSF57829">
    <property type="entry name" value="Zn-binding ribosomal proteins"/>
    <property type="match status" value="1"/>
</dbReference>
<reference evidence="5 6" key="1">
    <citation type="journal article" date="2013" name="PLoS Genet.">
        <title>The genome and development-dependent transcriptomes of Pyronema confluens: a window into fungal evolution.</title>
        <authorList>
            <person name="Traeger S."/>
            <person name="Altegoer F."/>
            <person name="Freitag M."/>
            <person name="Gabaldon T."/>
            <person name="Kempken F."/>
            <person name="Kumar A."/>
            <person name="Marcet-Houben M."/>
            <person name="Poggeler S."/>
            <person name="Stajich J.E."/>
            <person name="Nowrousian M."/>
        </authorList>
    </citation>
    <scope>NUCLEOTIDE SEQUENCE [LARGE SCALE GENOMIC DNA]</scope>
    <source>
        <strain evidence="6">CBS 100304</strain>
        <tissue evidence="5">Vegetative mycelium</tissue>
    </source>
</reference>
<dbReference type="GO" id="GO:0003735">
    <property type="term" value="F:structural constituent of ribosome"/>
    <property type="evidence" value="ECO:0007669"/>
    <property type="project" value="InterPro"/>
</dbReference>
<organism evidence="5 6">
    <name type="scientific">Pyronema omphalodes (strain CBS 100304)</name>
    <name type="common">Pyronema confluens</name>
    <dbReference type="NCBI Taxonomy" id="1076935"/>
    <lineage>
        <taxon>Eukaryota</taxon>
        <taxon>Fungi</taxon>
        <taxon>Dikarya</taxon>
        <taxon>Ascomycota</taxon>
        <taxon>Pezizomycotina</taxon>
        <taxon>Pezizomycetes</taxon>
        <taxon>Pezizales</taxon>
        <taxon>Pyronemataceae</taxon>
        <taxon>Pyronema</taxon>
    </lineage>
</organism>
<dbReference type="GO" id="GO:1990904">
    <property type="term" value="C:ribonucleoprotein complex"/>
    <property type="evidence" value="ECO:0007669"/>
    <property type="project" value="UniProtKB-KW"/>
</dbReference>
<evidence type="ECO:0000256" key="4">
    <source>
        <dbReference type="RuleBase" id="RU000666"/>
    </source>
</evidence>
<dbReference type="STRING" id="1076935.U4L7B6"/>
<keyword evidence="2 4" id="KW-0689">Ribosomal protein</keyword>
<dbReference type="InterPro" id="IPR009097">
    <property type="entry name" value="Cyclic_Pdiesterase"/>
</dbReference>
<dbReference type="InterPro" id="IPR011332">
    <property type="entry name" value="Ribosomal_zn-bd"/>
</dbReference>
<dbReference type="GO" id="GO:0005840">
    <property type="term" value="C:ribosome"/>
    <property type="evidence" value="ECO:0007669"/>
    <property type="project" value="UniProtKB-KW"/>
</dbReference>
<evidence type="ECO:0000313" key="5">
    <source>
        <dbReference type="EMBL" id="CCX13540.1"/>
    </source>
</evidence>
<dbReference type="InterPro" id="IPR053708">
    <property type="entry name" value="Ribosomal_LSU_eL42"/>
</dbReference>
<dbReference type="PROSITE" id="PS01172">
    <property type="entry name" value="RIBOSOMAL_L44E"/>
    <property type="match status" value="1"/>
</dbReference>
<dbReference type="AlphaFoldDB" id="U4L7B6"/>
<proteinExistence type="inferred from homology"/>
<evidence type="ECO:0000313" key="6">
    <source>
        <dbReference type="Proteomes" id="UP000018144"/>
    </source>
</evidence>
<gene>
    <name evidence="5" type="ORF">PCON_13133</name>
</gene>
<accession>U4L7B6</accession>
<evidence type="ECO:0000256" key="3">
    <source>
        <dbReference type="ARBA" id="ARBA00023274"/>
    </source>
</evidence>
<name>U4L7B6_PYROM</name>
<comment type="similarity">
    <text evidence="1 4">Belongs to the eukaryotic ribosomal protein eL42 family.</text>
</comment>
<keyword evidence="3 4" id="KW-0687">Ribonucleoprotein</keyword>
<sequence>MVNVPKTRKTFCKGKTCKKHTQHKVTQYKAGKASLFAQGKRRYDRKQSGYGGQTKPVFHKKAKTTKKVVLRLECTVCKTKAQLSLKRCKHFELGGDKKTKGAALKPYATKTQHGSMAPPPVEPVIHLGIGTDAVNSFEDLSGLSSKRSSKAGTPNNEFENPYDVLIDACENDPAQIQKAYQTHRITRNANQRARLTASDFPGVTVDPILRELEYLRDNSAVIPAFPVGHEKRHESAIDPRNCLVFWARPTVAVMDLIGGVQQRLKRFAPDLWIMPRDNLHLTVLEITHSTTEEFVATLVERMRPALQGIVDHPRNKNNRARLVKPLLSFDAAALAISFAPAEDCDYTYHHLRRDFYTLSKEAGVGVTSRYVVPSAHVTIARFVTSQDHEEAGVVSREKMKAWMNLVWEINAELERWTGEWIVGEERGLDCRVGRLWYGGGETVVQADGF</sequence>
<dbReference type="FunFam" id="3.10.450.80:FF:000001">
    <property type="entry name" value="60S ribosomal protein L44"/>
    <property type="match status" value="1"/>
</dbReference>
<dbReference type="EMBL" id="HF935853">
    <property type="protein sequence ID" value="CCX13540.1"/>
    <property type="molecule type" value="Genomic_DNA"/>
</dbReference>
<dbReference type="SUPFAM" id="SSF55144">
    <property type="entry name" value="LigT-like"/>
    <property type="match status" value="1"/>
</dbReference>
<dbReference type="OrthoDB" id="2967263at2759"/>
<dbReference type="Pfam" id="PF00935">
    <property type="entry name" value="Ribosomal_L44"/>
    <property type="match status" value="1"/>
</dbReference>